<dbReference type="GO" id="GO:0006782">
    <property type="term" value="P:protoporphyrinogen IX biosynthetic process"/>
    <property type="evidence" value="ECO:0007669"/>
    <property type="project" value="UniProtKB-UniRule"/>
</dbReference>
<evidence type="ECO:0000256" key="7">
    <source>
        <dbReference type="ARBA" id="ARBA00040167"/>
    </source>
</evidence>
<comment type="similarity">
    <text evidence="2 9">Belongs to the uroporphyrinogen-III synthase family.</text>
</comment>
<comment type="caution">
    <text evidence="11">The sequence shown here is derived from an EMBL/GenBank/DDBJ whole genome shotgun (WGS) entry which is preliminary data.</text>
</comment>
<dbReference type="EC" id="4.2.1.75" evidence="3 9"/>
<comment type="pathway">
    <text evidence="1 9">Porphyrin-containing compound metabolism; protoporphyrin-IX biosynthesis; coproporphyrinogen-III from 5-aminolevulinate: step 3/4.</text>
</comment>
<comment type="function">
    <text evidence="6 9">Catalyzes cyclization of the linear tetrapyrrole, hydroxymethylbilane, to the macrocyclic uroporphyrinogen III.</text>
</comment>
<dbReference type="InterPro" id="IPR036108">
    <property type="entry name" value="4pyrrol_syn_uPrphyn_synt_sf"/>
</dbReference>
<dbReference type="CDD" id="cd06578">
    <property type="entry name" value="HemD"/>
    <property type="match status" value="1"/>
</dbReference>
<dbReference type="GO" id="GO:0006780">
    <property type="term" value="P:uroporphyrinogen III biosynthetic process"/>
    <property type="evidence" value="ECO:0007669"/>
    <property type="project" value="UniProtKB-UniRule"/>
</dbReference>
<dbReference type="Proteomes" id="UP001157161">
    <property type="component" value="Unassembled WGS sequence"/>
</dbReference>
<dbReference type="AlphaFoldDB" id="A0AA37UX31"/>
<dbReference type="Pfam" id="PF02602">
    <property type="entry name" value="HEM4"/>
    <property type="match status" value="1"/>
</dbReference>
<dbReference type="SUPFAM" id="SSF69618">
    <property type="entry name" value="HemD-like"/>
    <property type="match status" value="1"/>
</dbReference>
<dbReference type="Gene3D" id="3.40.50.10090">
    <property type="match status" value="2"/>
</dbReference>
<evidence type="ECO:0000256" key="6">
    <source>
        <dbReference type="ARBA" id="ARBA00037589"/>
    </source>
</evidence>
<comment type="catalytic activity">
    <reaction evidence="8 9">
        <text>hydroxymethylbilane = uroporphyrinogen III + H2O</text>
        <dbReference type="Rhea" id="RHEA:18965"/>
        <dbReference type="ChEBI" id="CHEBI:15377"/>
        <dbReference type="ChEBI" id="CHEBI:57308"/>
        <dbReference type="ChEBI" id="CHEBI:57845"/>
        <dbReference type="EC" id="4.2.1.75"/>
    </reaction>
</comment>
<dbReference type="PANTHER" id="PTHR38042:SF1">
    <property type="entry name" value="UROPORPHYRINOGEN-III SYNTHASE, CHLOROPLASTIC"/>
    <property type="match status" value="1"/>
</dbReference>
<protein>
    <recommendedName>
        <fullName evidence="7 9">Uroporphyrinogen-III synthase</fullName>
        <ecNumber evidence="3 9">4.2.1.75</ecNumber>
    </recommendedName>
</protein>
<accession>A0AA37UX31</accession>
<evidence type="ECO:0000256" key="3">
    <source>
        <dbReference type="ARBA" id="ARBA00013109"/>
    </source>
</evidence>
<evidence type="ECO:0000256" key="1">
    <source>
        <dbReference type="ARBA" id="ARBA00004772"/>
    </source>
</evidence>
<reference evidence="11" key="1">
    <citation type="journal article" date="2014" name="Int. J. Syst. Evol. Microbiol.">
        <title>Complete genome sequence of Corynebacterium casei LMG S-19264T (=DSM 44701T), isolated from a smear-ripened cheese.</title>
        <authorList>
            <consortium name="US DOE Joint Genome Institute (JGI-PGF)"/>
            <person name="Walter F."/>
            <person name="Albersmeier A."/>
            <person name="Kalinowski J."/>
            <person name="Ruckert C."/>
        </authorList>
    </citation>
    <scope>NUCLEOTIDE SEQUENCE</scope>
    <source>
        <strain evidence="11">NBRC 112290</strain>
    </source>
</reference>
<sequence>MEVVPPADDEPLREALSDLDGGRFGWLVLTSVNAVAALTDRGAEPGATRVAAVGEETARAARRAGWDVALVPDRHDATGLVAAFAALPTGAAAGTPVLLPLSARAADTVADGLVNLGLAPVRVDAYDLADVDPDPVVVAALARGEVDAVLVTSGSIARRVAAVFAPLPAGLAVACIGEPSARAAREAGLAVAVVATRATGAGTVAALAAHLAPLATSITTTHDHRERPT</sequence>
<dbReference type="EMBL" id="BSUM01000001">
    <property type="protein sequence ID" value="GMA31237.1"/>
    <property type="molecule type" value="Genomic_DNA"/>
</dbReference>
<keyword evidence="4 9" id="KW-0456">Lyase</keyword>
<reference evidence="11" key="2">
    <citation type="submission" date="2023-02" db="EMBL/GenBank/DDBJ databases">
        <authorList>
            <person name="Sun Q."/>
            <person name="Mori K."/>
        </authorList>
    </citation>
    <scope>NUCLEOTIDE SEQUENCE</scope>
    <source>
        <strain evidence="11">NBRC 112290</strain>
    </source>
</reference>
<gene>
    <name evidence="11" type="ORF">GCM10025875_12290</name>
</gene>
<evidence type="ECO:0000313" key="11">
    <source>
        <dbReference type="EMBL" id="GMA31237.1"/>
    </source>
</evidence>
<name>A0AA37UX31_9MICO</name>
<dbReference type="InterPro" id="IPR039793">
    <property type="entry name" value="UROS/Hem4"/>
</dbReference>
<evidence type="ECO:0000256" key="2">
    <source>
        <dbReference type="ARBA" id="ARBA00008133"/>
    </source>
</evidence>
<evidence type="ECO:0000256" key="9">
    <source>
        <dbReference type="RuleBase" id="RU366031"/>
    </source>
</evidence>
<proteinExistence type="inferred from homology"/>
<organism evidence="11 12">
    <name type="scientific">Litorihabitans aurantiacus</name>
    <dbReference type="NCBI Taxonomy" id="1930061"/>
    <lineage>
        <taxon>Bacteria</taxon>
        <taxon>Bacillati</taxon>
        <taxon>Actinomycetota</taxon>
        <taxon>Actinomycetes</taxon>
        <taxon>Micrococcales</taxon>
        <taxon>Beutenbergiaceae</taxon>
        <taxon>Litorihabitans</taxon>
    </lineage>
</organism>
<keyword evidence="12" id="KW-1185">Reference proteome</keyword>
<dbReference type="GO" id="GO:0004852">
    <property type="term" value="F:uroporphyrinogen-III synthase activity"/>
    <property type="evidence" value="ECO:0007669"/>
    <property type="project" value="UniProtKB-UniRule"/>
</dbReference>
<keyword evidence="5 9" id="KW-0627">Porphyrin biosynthesis</keyword>
<evidence type="ECO:0000259" key="10">
    <source>
        <dbReference type="Pfam" id="PF02602"/>
    </source>
</evidence>
<dbReference type="InterPro" id="IPR003754">
    <property type="entry name" value="4pyrrol_synth_uPrphyn_synth"/>
</dbReference>
<dbReference type="PANTHER" id="PTHR38042">
    <property type="entry name" value="UROPORPHYRINOGEN-III SYNTHASE, CHLOROPLASTIC"/>
    <property type="match status" value="1"/>
</dbReference>
<evidence type="ECO:0000256" key="8">
    <source>
        <dbReference type="ARBA" id="ARBA00048617"/>
    </source>
</evidence>
<evidence type="ECO:0000256" key="5">
    <source>
        <dbReference type="ARBA" id="ARBA00023244"/>
    </source>
</evidence>
<evidence type="ECO:0000256" key="4">
    <source>
        <dbReference type="ARBA" id="ARBA00023239"/>
    </source>
</evidence>
<evidence type="ECO:0000313" key="12">
    <source>
        <dbReference type="Proteomes" id="UP001157161"/>
    </source>
</evidence>
<feature type="domain" description="Tetrapyrrole biosynthesis uroporphyrinogen III synthase" evidence="10">
    <location>
        <begin position="1"/>
        <end position="204"/>
    </location>
</feature>